<sequence>MPFLDLPWSKHRSKKSQRRSRSRNSNRSTASDAEGPPASEENRLSFRIGAQDASDAAFTVLKAAGGLAPVPGLSTAAGLVQQIAQLCLNVARNRNEASLLSSECCSLQKTIEETNESGQGSERMEKLIQEFISLLEEIETSMTGWSKLDFWKSLLYQFQISDDIETYGRRLRNMITNFGVRWSNDPNVKDRLSRIYTERPEDALRELSDPGIADNLREMASHARSNGESGDVADVMTQVVKGIDDAGLTFNEREQLERNLFIMSEAAGEIPKELRIPASMLKFDGRSIGGSANYDIYQGKYLSWIVAIKKARAIACTPESVKHIIKEAKNWKTACESDPHEEYILHLIGVSFFDDSFVMVSRWMDDRDAFTYICLHGESVDRRDMVRRIGKGLEILHSRDPPIAHGHLKASNIMINHKGEPLLGDFGLSKSLKNITGQPMTDIKGFDSFRWFAPETLGGDTLISKESDIYSFGMTVLEIMTSAVPYREIKKAMNVSTVVKEGRHPDRPTEDIIVRRGLDKGLWALLLQCWEATPSRRPSIFDVNNTLGTLWP</sequence>
<dbReference type="InterPro" id="IPR000719">
    <property type="entry name" value="Prot_kinase_dom"/>
</dbReference>
<evidence type="ECO:0000256" key="1">
    <source>
        <dbReference type="ARBA" id="ARBA00022679"/>
    </source>
</evidence>
<dbReference type="PANTHER" id="PTHR44329">
    <property type="entry name" value="SERINE/THREONINE-PROTEIN KINASE TNNI3K-RELATED"/>
    <property type="match status" value="1"/>
</dbReference>
<feature type="region of interest" description="Disordered" evidence="5">
    <location>
        <begin position="1"/>
        <end position="41"/>
    </location>
</feature>
<evidence type="ECO:0000256" key="2">
    <source>
        <dbReference type="ARBA" id="ARBA00022741"/>
    </source>
</evidence>
<evidence type="ECO:0000256" key="3">
    <source>
        <dbReference type="ARBA" id="ARBA00022777"/>
    </source>
</evidence>
<dbReference type="Pfam" id="PF07714">
    <property type="entry name" value="PK_Tyr_Ser-Thr"/>
    <property type="match status" value="1"/>
</dbReference>
<dbReference type="Proteomes" id="UP000053477">
    <property type="component" value="Unassembled WGS sequence"/>
</dbReference>
<dbReference type="CDD" id="cd21037">
    <property type="entry name" value="MLKL_NTD"/>
    <property type="match status" value="1"/>
</dbReference>
<dbReference type="Gene3D" id="1.20.930.20">
    <property type="entry name" value="Adaptor protein Cbl, N-terminal domain"/>
    <property type="match status" value="1"/>
</dbReference>
<feature type="domain" description="Protein kinase" evidence="6">
    <location>
        <begin position="282"/>
        <end position="550"/>
    </location>
</feature>
<dbReference type="PROSITE" id="PS50011">
    <property type="entry name" value="PROTEIN_KINASE_DOM"/>
    <property type="match status" value="1"/>
</dbReference>
<dbReference type="GO" id="GO:0007166">
    <property type="term" value="P:cell surface receptor signaling pathway"/>
    <property type="evidence" value="ECO:0007669"/>
    <property type="project" value="InterPro"/>
</dbReference>
<dbReference type="AlphaFoldDB" id="A0A0H2RGM0"/>
<dbReference type="InterPro" id="IPR036537">
    <property type="entry name" value="Adaptor_Cbl_N_dom_sf"/>
</dbReference>
<dbReference type="GO" id="GO:0004674">
    <property type="term" value="F:protein serine/threonine kinase activity"/>
    <property type="evidence" value="ECO:0007669"/>
    <property type="project" value="TreeGrafter"/>
</dbReference>
<feature type="compositionally biased region" description="Basic residues" evidence="5">
    <location>
        <begin position="9"/>
        <end position="24"/>
    </location>
</feature>
<keyword evidence="2" id="KW-0547">Nucleotide-binding</keyword>
<keyword evidence="4" id="KW-0067">ATP-binding</keyword>
<evidence type="ECO:0000313" key="7">
    <source>
        <dbReference type="EMBL" id="KLO11005.1"/>
    </source>
</evidence>
<evidence type="ECO:0000259" key="6">
    <source>
        <dbReference type="PROSITE" id="PS50011"/>
    </source>
</evidence>
<dbReference type="InterPro" id="IPR001245">
    <property type="entry name" value="Ser-Thr/Tyr_kinase_cat_dom"/>
</dbReference>
<keyword evidence="8" id="KW-1185">Reference proteome</keyword>
<name>A0A0H2RGM0_9AGAM</name>
<reference evidence="7 8" key="1">
    <citation type="submission" date="2015-04" db="EMBL/GenBank/DDBJ databases">
        <title>Complete genome sequence of Schizopora paradoxa KUC8140, a cosmopolitan wood degrader in East Asia.</title>
        <authorList>
            <consortium name="DOE Joint Genome Institute"/>
            <person name="Min B."/>
            <person name="Park H."/>
            <person name="Jang Y."/>
            <person name="Kim J.-J."/>
            <person name="Kim K.H."/>
            <person name="Pangilinan J."/>
            <person name="Lipzen A."/>
            <person name="Riley R."/>
            <person name="Grigoriev I.V."/>
            <person name="Spatafora J.W."/>
            <person name="Choi I.-G."/>
        </authorList>
    </citation>
    <scope>NUCLEOTIDE SEQUENCE [LARGE SCALE GENOMIC DNA]</scope>
    <source>
        <strain evidence="7 8">KUC8140</strain>
    </source>
</reference>
<dbReference type="InterPro" id="IPR011009">
    <property type="entry name" value="Kinase-like_dom_sf"/>
</dbReference>
<proteinExistence type="predicted"/>
<dbReference type="InParanoid" id="A0A0H2RGM0"/>
<protein>
    <submittedName>
        <fullName evidence="7">Kinase-like protein</fullName>
    </submittedName>
</protein>
<organism evidence="7 8">
    <name type="scientific">Schizopora paradoxa</name>
    <dbReference type="NCBI Taxonomy" id="27342"/>
    <lineage>
        <taxon>Eukaryota</taxon>
        <taxon>Fungi</taxon>
        <taxon>Dikarya</taxon>
        <taxon>Basidiomycota</taxon>
        <taxon>Agaricomycotina</taxon>
        <taxon>Agaricomycetes</taxon>
        <taxon>Hymenochaetales</taxon>
        <taxon>Schizoporaceae</taxon>
        <taxon>Schizopora</taxon>
    </lineage>
</organism>
<dbReference type="SUPFAM" id="SSF56112">
    <property type="entry name" value="Protein kinase-like (PK-like)"/>
    <property type="match status" value="1"/>
</dbReference>
<dbReference type="GO" id="GO:0005524">
    <property type="term" value="F:ATP binding"/>
    <property type="evidence" value="ECO:0007669"/>
    <property type="project" value="UniProtKB-KW"/>
</dbReference>
<dbReference type="EMBL" id="KQ086011">
    <property type="protein sequence ID" value="KLO11005.1"/>
    <property type="molecule type" value="Genomic_DNA"/>
</dbReference>
<dbReference type="STRING" id="27342.A0A0H2RGM0"/>
<dbReference type="OrthoDB" id="5966500at2759"/>
<evidence type="ECO:0000313" key="8">
    <source>
        <dbReference type="Proteomes" id="UP000053477"/>
    </source>
</evidence>
<accession>A0A0H2RGM0</accession>
<dbReference type="Gene3D" id="1.10.510.10">
    <property type="entry name" value="Transferase(Phosphotransferase) domain 1"/>
    <property type="match status" value="1"/>
</dbReference>
<dbReference type="InterPro" id="IPR059179">
    <property type="entry name" value="MLKL-like_MCAfunc"/>
</dbReference>
<keyword evidence="3 7" id="KW-0418">Kinase</keyword>
<evidence type="ECO:0000256" key="5">
    <source>
        <dbReference type="SAM" id="MobiDB-lite"/>
    </source>
</evidence>
<keyword evidence="1" id="KW-0808">Transferase</keyword>
<evidence type="ECO:0000256" key="4">
    <source>
        <dbReference type="ARBA" id="ARBA00022840"/>
    </source>
</evidence>
<dbReference type="PANTHER" id="PTHR44329:SF288">
    <property type="entry name" value="MITOGEN-ACTIVATED PROTEIN KINASE KINASE KINASE 20"/>
    <property type="match status" value="1"/>
</dbReference>
<gene>
    <name evidence="7" type="ORF">SCHPADRAFT_942402</name>
</gene>
<dbReference type="InterPro" id="IPR051681">
    <property type="entry name" value="Ser/Thr_Kinases-Pseudokinases"/>
</dbReference>